<accession>A0AAE7B2W1</accession>
<protein>
    <submittedName>
        <fullName evidence="2">Molybdenum-pterin binding domain-containing protein</fullName>
    </submittedName>
</protein>
<evidence type="ECO:0000313" key="3">
    <source>
        <dbReference type="Proteomes" id="UP000502065"/>
    </source>
</evidence>
<dbReference type="Pfam" id="PF03459">
    <property type="entry name" value="TOBE"/>
    <property type="match status" value="1"/>
</dbReference>
<dbReference type="SUPFAM" id="SSF50331">
    <property type="entry name" value="MOP-like"/>
    <property type="match status" value="1"/>
</dbReference>
<sequence>MNKLTGVIKEIKNCDDIVQIYIDIKGKIFTSLILSSNEVYKIGQKVNILFKETEVMIASVSSKISARNAFICKITEIKNGEILCAISFDFYGDKIVSIITKNALLDLNCKENEEFMWFVKSNEVSIQKV</sequence>
<dbReference type="AlphaFoldDB" id="A0AAE7B2W1"/>
<dbReference type="InterPro" id="IPR005116">
    <property type="entry name" value="Transp-assoc_OB_typ1"/>
</dbReference>
<proteinExistence type="predicted"/>
<dbReference type="KEGG" id="aaqi:AAQM_1260"/>
<dbReference type="EMBL" id="CP030944">
    <property type="protein sequence ID" value="QKE26011.1"/>
    <property type="molecule type" value="Genomic_DNA"/>
</dbReference>
<evidence type="ECO:0000259" key="1">
    <source>
        <dbReference type="Pfam" id="PF03459"/>
    </source>
</evidence>
<feature type="domain" description="Transport-associated OB type 1" evidence="1">
    <location>
        <begin position="65"/>
        <end position="125"/>
    </location>
</feature>
<keyword evidence="3" id="KW-1185">Reference proteome</keyword>
<dbReference type="InterPro" id="IPR008995">
    <property type="entry name" value="Mo/tungstate-bd_C_term_dom"/>
</dbReference>
<reference evidence="2 3" key="1">
    <citation type="submission" date="2018-07" db="EMBL/GenBank/DDBJ databases">
        <title>Identification of phenol metabolism pathways in Arcobacter.</title>
        <authorList>
            <person name="Miller W.G."/>
            <person name="Yee E."/>
            <person name="Bono J.L."/>
        </authorList>
    </citation>
    <scope>NUCLEOTIDE SEQUENCE [LARGE SCALE GENOMIC DNA]</scope>
    <source>
        <strain evidence="2 3">W63</strain>
    </source>
</reference>
<gene>
    <name evidence="2" type="ORF">AAQM_1260</name>
</gene>
<dbReference type="RefSeq" id="WP_129094238.1">
    <property type="nucleotide sequence ID" value="NZ_CBCSAE010000002.1"/>
</dbReference>
<organism evidence="2 3">
    <name type="scientific">Arcobacter aquimarinus</name>
    <dbReference type="NCBI Taxonomy" id="1315211"/>
    <lineage>
        <taxon>Bacteria</taxon>
        <taxon>Pseudomonadati</taxon>
        <taxon>Campylobacterota</taxon>
        <taxon>Epsilonproteobacteria</taxon>
        <taxon>Campylobacterales</taxon>
        <taxon>Arcobacteraceae</taxon>
        <taxon>Arcobacter</taxon>
    </lineage>
</organism>
<dbReference type="Gene3D" id="2.40.50.100">
    <property type="match status" value="1"/>
</dbReference>
<dbReference type="Proteomes" id="UP000502065">
    <property type="component" value="Chromosome"/>
</dbReference>
<name>A0AAE7B2W1_9BACT</name>
<evidence type="ECO:0000313" key="2">
    <source>
        <dbReference type="EMBL" id="QKE26011.1"/>
    </source>
</evidence>